<keyword evidence="2" id="KW-1185">Reference proteome</keyword>
<proteinExistence type="predicted"/>
<sequence length="298" mass="32883">MSNISPLNTCHSLYEAPHDLSPSNSCVSIINNSSNIFQIPHHEIWICGKQERLGAAAGILLFAKFGNTVVQQRGFRGTRRPGYRRSAQRYLYRKCESGNHPHHVPVRDLLGAPPLEENVLFGSSGKIDATSLFKGLTWFHAHPSRRNYLFPSWTWAGWIGEVGAHLRCEDQHSKYIDASLSLQRGDHQPQPLLVADELNALLSSSSKQVYLNITATTIPCSLSLNTSSSLAQTQGHDFGDSLISIQTSLYSNMLKVQLDQRSSAINPGALLCVVLGTAKWPHFRYAVLLVVQATGSPL</sequence>
<organism evidence="1 2">
    <name type="scientific">Phialocephala subalpina</name>
    <dbReference type="NCBI Taxonomy" id="576137"/>
    <lineage>
        <taxon>Eukaryota</taxon>
        <taxon>Fungi</taxon>
        <taxon>Dikarya</taxon>
        <taxon>Ascomycota</taxon>
        <taxon>Pezizomycotina</taxon>
        <taxon>Leotiomycetes</taxon>
        <taxon>Helotiales</taxon>
        <taxon>Mollisiaceae</taxon>
        <taxon>Phialocephala</taxon>
        <taxon>Phialocephala fortinii species complex</taxon>
    </lineage>
</organism>
<name>A0A1L7WLY9_9HELO</name>
<dbReference type="EMBL" id="FJOG01000004">
    <property type="protein sequence ID" value="CZR53770.1"/>
    <property type="molecule type" value="Genomic_DNA"/>
</dbReference>
<dbReference type="AlphaFoldDB" id="A0A1L7WLY9"/>
<dbReference type="Proteomes" id="UP000184330">
    <property type="component" value="Unassembled WGS sequence"/>
</dbReference>
<evidence type="ECO:0000313" key="1">
    <source>
        <dbReference type="EMBL" id="CZR53770.1"/>
    </source>
</evidence>
<protein>
    <submittedName>
        <fullName evidence="1">Uncharacterized protein</fullName>
    </submittedName>
</protein>
<accession>A0A1L7WLY9</accession>
<reference evidence="1 2" key="1">
    <citation type="submission" date="2016-03" db="EMBL/GenBank/DDBJ databases">
        <authorList>
            <person name="Ploux O."/>
        </authorList>
    </citation>
    <scope>NUCLEOTIDE SEQUENCE [LARGE SCALE GENOMIC DNA]</scope>
    <source>
        <strain evidence="1 2">UAMH 11012</strain>
    </source>
</reference>
<gene>
    <name evidence="1" type="ORF">PAC_03651</name>
</gene>
<evidence type="ECO:0000313" key="2">
    <source>
        <dbReference type="Proteomes" id="UP000184330"/>
    </source>
</evidence>